<feature type="region of interest" description="Disordered" evidence="1">
    <location>
        <begin position="143"/>
        <end position="192"/>
    </location>
</feature>
<dbReference type="EMBL" id="MN740172">
    <property type="protein sequence ID" value="QHT91961.1"/>
    <property type="molecule type" value="Genomic_DNA"/>
</dbReference>
<proteinExistence type="predicted"/>
<sequence length="192" mass="22463">MNSEDKENKNENENENEKSWSYGNTSDYFEYDDKDPTFIIKKETSSLEQLHANKLIPQIKLLTEAEKGELNRARIKQFFDELEPKLPSSQYGKLSHAELHNDPDDYNIEDYMDYSFTPSLTNTTLPPLLTVSNKSSPKIITQLQMSERTKLPNITKTQKPYWKPPGPSKGGKKTRRKKRKTKKNKKRHRKTK</sequence>
<feature type="region of interest" description="Disordered" evidence="1">
    <location>
        <begin position="1"/>
        <end position="26"/>
    </location>
</feature>
<reference evidence="2" key="1">
    <citation type="journal article" date="2020" name="Nature">
        <title>Giant virus diversity and host interactions through global metagenomics.</title>
        <authorList>
            <person name="Schulz F."/>
            <person name="Roux S."/>
            <person name="Paez-Espino D."/>
            <person name="Jungbluth S."/>
            <person name="Walsh D.A."/>
            <person name="Denef V.J."/>
            <person name="McMahon K.D."/>
            <person name="Konstantinidis K.T."/>
            <person name="Eloe-Fadrosh E.A."/>
            <person name="Kyrpides N.C."/>
            <person name="Woyke T."/>
        </authorList>
    </citation>
    <scope>NUCLEOTIDE SEQUENCE</scope>
    <source>
        <strain evidence="2">GVMAG-M-3300023184-86</strain>
    </source>
</reference>
<feature type="compositionally biased region" description="Polar residues" evidence="1">
    <location>
        <begin position="143"/>
        <end position="158"/>
    </location>
</feature>
<organism evidence="2">
    <name type="scientific">viral metagenome</name>
    <dbReference type="NCBI Taxonomy" id="1070528"/>
    <lineage>
        <taxon>unclassified sequences</taxon>
        <taxon>metagenomes</taxon>
        <taxon>organismal metagenomes</taxon>
    </lineage>
</organism>
<evidence type="ECO:0000256" key="1">
    <source>
        <dbReference type="SAM" id="MobiDB-lite"/>
    </source>
</evidence>
<protein>
    <submittedName>
        <fullName evidence="2">Uncharacterized protein</fullName>
    </submittedName>
</protein>
<evidence type="ECO:0000313" key="2">
    <source>
        <dbReference type="EMBL" id="QHT91961.1"/>
    </source>
</evidence>
<accession>A0A6C0IFJ2</accession>
<dbReference type="AlphaFoldDB" id="A0A6C0IFJ2"/>
<feature type="compositionally biased region" description="Basic residues" evidence="1">
    <location>
        <begin position="170"/>
        <end position="192"/>
    </location>
</feature>
<feature type="compositionally biased region" description="Basic and acidic residues" evidence="1">
    <location>
        <begin position="1"/>
        <end position="18"/>
    </location>
</feature>
<name>A0A6C0IFJ2_9ZZZZ</name>